<evidence type="ECO:0000313" key="2">
    <source>
        <dbReference type="Proteomes" id="UP000789759"/>
    </source>
</evidence>
<accession>A0A9N9JPJ0</accession>
<keyword evidence="2" id="KW-1185">Reference proteome</keyword>
<gene>
    <name evidence="1" type="ORF">CPELLU_LOCUS16959</name>
</gene>
<dbReference type="EMBL" id="CAJVQA010026821">
    <property type="protein sequence ID" value="CAG8790203.1"/>
    <property type="molecule type" value="Genomic_DNA"/>
</dbReference>
<evidence type="ECO:0000313" key="1">
    <source>
        <dbReference type="EMBL" id="CAG8790203.1"/>
    </source>
</evidence>
<dbReference type="AlphaFoldDB" id="A0A9N9JPJ0"/>
<organism evidence="1 2">
    <name type="scientific">Cetraspora pellucida</name>
    <dbReference type="NCBI Taxonomy" id="1433469"/>
    <lineage>
        <taxon>Eukaryota</taxon>
        <taxon>Fungi</taxon>
        <taxon>Fungi incertae sedis</taxon>
        <taxon>Mucoromycota</taxon>
        <taxon>Glomeromycotina</taxon>
        <taxon>Glomeromycetes</taxon>
        <taxon>Diversisporales</taxon>
        <taxon>Gigasporaceae</taxon>
        <taxon>Cetraspora</taxon>
    </lineage>
</organism>
<comment type="caution">
    <text evidence="1">The sequence shown here is derived from an EMBL/GenBank/DDBJ whole genome shotgun (WGS) entry which is preliminary data.</text>
</comment>
<reference evidence="1" key="1">
    <citation type="submission" date="2021-06" db="EMBL/GenBank/DDBJ databases">
        <authorList>
            <person name="Kallberg Y."/>
            <person name="Tangrot J."/>
            <person name="Rosling A."/>
        </authorList>
    </citation>
    <scope>NUCLEOTIDE SEQUENCE</scope>
    <source>
        <strain evidence="1">FL966</strain>
    </source>
</reference>
<name>A0A9N9JPJ0_9GLOM</name>
<sequence length="153" mass="18195">MKKLSESKINHIINRTVDYWTYTFGTKNHDTSVTKNELREYINKINNYKSIDEYDDGYMNTAIGYLKPKVKIILTNAYDKGIHYWAEGMIHRVTHHEALKKNKSLEDKIYIMDSCITRVLDDIGKTNKITTLLIMLIIFKKKWMNWIKNINFI</sequence>
<protein>
    <submittedName>
        <fullName evidence="1">8722_t:CDS:1</fullName>
    </submittedName>
</protein>
<proteinExistence type="predicted"/>
<dbReference type="Proteomes" id="UP000789759">
    <property type="component" value="Unassembled WGS sequence"/>
</dbReference>